<feature type="non-terminal residue" evidence="1">
    <location>
        <position position="1"/>
    </location>
</feature>
<reference evidence="1" key="1">
    <citation type="journal article" date="2019" name="Sci. Rep.">
        <title>Draft genome of Tanacetum cinerariifolium, the natural source of mosquito coil.</title>
        <authorList>
            <person name="Yamashiro T."/>
            <person name="Shiraishi A."/>
            <person name="Satake H."/>
            <person name="Nakayama K."/>
        </authorList>
    </citation>
    <scope>NUCLEOTIDE SEQUENCE</scope>
</reference>
<gene>
    <name evidence="1" type="ORF">Tci_901451</name>
</gene>
<comment type="caution">
    <text evidence="1">The sequence shown here is derived from an EMBL/GenBank/DDBJ whole genome shotgun (WGS) entry which is preliminary data.</text>
</comment>
<name>A0A699V2P0_TANCI</name>
<dbReference type="EMBL" id="BKCJ011395188">
    <property type="protein sequence ID" value="GFD29482.1"/>
    <property type="molecule type" value="Genomic_DNA"/>
</dbReference>
<sequence>LALHHPAGAAATRLAAGIDSVPGRVGEACVGAGLALDRLERGADAGAQAQRGACDGARQDVLAERGAHGRGGIAVHQHHASAAGGQGFDRADRDVVLAAQGNDLLFGRLDVDCARHAASST</sequence>
<proteinExistence type="predicted"/>
<evidence type="ECO:0000313" key="1">
    <source>
        <dbReference type="EMBL" id="GFD29482.1"/>
    </source>
</evidence>
<accession>A0A699V2P0</accession>
<organism evidence="1">
    <name type="scientific">Tanacetum cinerariifolium</name>
    <name type="common">Dalmatian daisy</name>
    <name type="synonym">Chrysanthemum cinerariifolium</name>
    <dbReference type="NCBI Taxonomy" id="118510"/>
    <lineage>
        <taxon>Eukaryota</taxon>
        <taxon>Viridiplantae</taxon>
        <taxon>Streptophyta</taxon>
        <taxon>Embryophyta</taxon>
        <taxon>Tracheophyta</taxon>
        <taxon>Spermatophyta</taxon>
        <taxon>Magnoliopsida</taxon>
        <taxon>eudicotyledons</taxon>
        <taxon>Gunneridae</taxon>
        <taxon>Pentapetalae</taxon>
        <taxon>asterids</taxon>
        <taxon>campanulids</taxon>
        <taxon>Asterales</taxon>
        <taxon>Asteraceae</taxon>
        <taxon>Asteroideae</taxon>
        <taxon>Anthemideae</taxon>
        <taxon>Anthemidinae</taxon>
        <taxon>Tanacetum</taxon>
    </lineage>
</organism>
<protein>
    <submittedName>
        <fullName evidence="1">Uncharacterized protein</fullName>
    </submittedName>
</protein>
<dbReference type="AlphaFoldDB" id="A0A699V2P0"/>